<evidence type="ECO:0000313" key="3">
    <source>
        <dbReference type="Proteomes" id="UP000014003"/>
    </source>
</evidence>
<dbReference type="RefSeq" id="WP_016095848.1">
    <property type="nucleotide sequence ID" value="NZ_KB976137.1"/>
</dbReference>
<keyword evidence="1" id="KW-0812">Transmembrane</keyword>
<dbReference type="Proteomes" id="UP000014003">
    <property type="component" value="Unassembled WGS sequence"/>
</dbReference>
<dbReference type="PANTHER" id="PTHR36832">
    <property type="entry name" value="SLR1174 PROTEIN-RELATED"/>
    <property type="match status" value="1"/>
</dbReference>
<comment type="caution">
    <text evidence="2">The sequence shown here is derived from an EMBL/GenBank/DDBJ whole genome shotgun (WGS) entry which is preliminary data.</text>
</comment>
<feature type="transmembrane region" description="Helical" evidence="1">
    <location>
        <begin position="141"/>
        <end position="158"/>
    </location>
</feature>
<evidence type="ECO:0000313" key="2">
    <source>
        <dbReference type="EMBL" id="EOO08758.1"/>
    </source>
</evidence>
<dbReference type="AlphaFoldDB" id="R8CAY0"/>
<reference evidence="2 3" key="1">
    <citation type="submission" date="2012-12" db="EMBL/GenBank/DDBJ databases">
        <title>The Genome Sequence of Bacillus cereus HuA3-9.</title>
        <authorList>
            <consortium name="The Broad Institute Genome Sequencing Platform"/>
            <consortium name="The Broad Institute Genome Sequencing Center for Infectious Disease"/>
            <person name="Feldgarden M."/>
            <person name="Van der Auwera G.A."/>
            <person name="Mahillon J."/>
            <person name="Duprez V."/>
            <person name="Timmery S."/>
            <person name="Mattelet C."/>
            <person name="Dierick K."/>
            <person name="Sun M."/>
            <person name="Yu Z."/>
            <person name="Zhu L."/>
            <person name="Hu X."/>
            <person name="Shank E.B."/>
            <person name="Swiecicka I."/>
            <person name="Hansen B.M."/>
            <person name="Andrup L."/>
            <person name="Walker B."/>
            <person name="Young S.K."/>
            <person name="Zeng Q."/>
            <person name="Gargeya S."/>
            <person name="Fitzgerald M."/>
            <person name="Haas B."/>
            <person name="Abouelleil A."/>
            <person name="Alvarado L."/>
            <person name="Arachchi H.M."/>
            <person name="Berlin A.M."/>
            <person name="Chapman S.B."/>
            <person name="Dewar J."/>
            <person name="Goldberg J."/>
            <person name="Griggs A."/>
            <person name="Gujja S."/>
            <person name="Hansen M."/>
            <person name="Howarth C."/>
            <person name="Imamovic A."/>
            <person name="Larimer J."/>
            <person name="McCowan C."/>
            <person name="Murphy C."/>
            <person name="Neiman D."/>
            <person name="Pearson M."/>
            <person name="Priest M."/>
            <person name="Roberts A."/>
            <person name="Saif S."/>
            <person name="Shea T."/>
            <person name="Sisk P."/>
            <person name="Sykes S."/>
            <person name="Wortman J."/>
            <person name="Nusbaum C."/>
            <person name="Birren B."/>
        </authorList>
    </citation>
    <scope>NUCLEOTIDE SEQUENCE [LARGE SCALE GENOMIC DNA]</scope>
    <source>
        <strain evidence="2 3">HuA3-9</strain>
    </source>
</reference>
<dbReference type="PANTHER" id="PTHR36832:SF1">
    <property type="entry name" value="SLR1174 PROTEIN"/>
    <property type="match status" value="1"/>
</dbReference>
<dbReference type="Pfam" id="PF06182">
    <property type="entry name" value="ABC2_membrane_6"/>
    <property type="match status" value="1"/>
</dbReference>
<dbReference type="PATRIC" id="fig|1053205.3.peg.6319"/>
<feature type="transmembrane region" description="Helical" evidence="1">
    <location>
        <begin position="110"/>
        <end position="129"/>
    </location>
</feature>
<feature type="transmembrane region" description="Helical" evidence="1">
    <location>
        <begin position="234"/>
        <end position="252"/>
    </location>
</feature>
<feature type="transmembrane region" description="Helical" evidence="1">
    <location>
        <begin position="178"/>
        <end position="197"/>
    </location>
</feature>
<sequence length="264" mass="30925">MKRFLKKIKALFWRSLAEQTTYRIAIFIWMLNGLLPLFTMFVWVELSQSQPIMNRSSTDFIAYFLAVFMMGQLTASPTVGSLNRDIRFGRISSKLLLPIEPYWSYFTNKFSFTVIGFPIIMVPIIIVLISEDIKWEMQPHNIILFFLSLFGAILIQFNRQYSLGLLSFWTDKTMALSAVWESFHYVFSGSFAPISMFPEFMQSIIYYTPFPYIIGFPVEILLGNIYEEELWKGLSIQFFWVIFFIILQRIIWRKGLAKYGAVGA</sequence>
<organism evidence="2 3">
    <name type="scientific">Bacillus cereus HuA3-9</name>
    <dbReference type="NCBI Taxonomy" id="1053205"/>
    <lineage>
        <taxon>Bacteria</taxon>
        <taxon>Bacillati</taxon>
        <taxon>Bacillota</taxon>
        <taxon>Bacilli</taxon>
        <taxon>Bacillales</taxon>
        <taxon>Bacillaceae</taxon>
        <taxon>Bacillus</taxon>
        <taxon>Bacillus cereus group</taxon>
    </lineage>
</organism>
<accession>R8CAY0</accession>
<feature type="transmembrane region" description="Helical" evidence="1">
    <location>
        <begin position="21"/>
        <end position="44"/>
    </location>
</feature>
<dbReference type="EMBL" id="AHDZ01000092">
    <property type="protein sequence ID" value="EOO08758.1"/>
    <property type="molecule type" value="Genomic_DNA"/>
</dbReference>
<dbReference type="HOGENOM" id="CLU_084465_1_1_9"/>
<evidence type="ECO:0008006" key="4">
    <source>
        <dbReference type="Google" id="ProtNLM"/>
    </source>
</evidence>
<feature type="transmembrane region" description="Helical" evidence="1">
    <location>
        <begin position="204"/>
        <end position="222"/>
    </location>
</feature>
<name>R8CAY0_BACCE</name>
<gene>
    <name evidence="2" type="ORF">IGA_06332</name>
</gene>
<keyword evidence="1" id="KW-1133">Transmembrane helix</keyword>
<evidence type="ECO:0000256" key="1">
    <source>
        <dbReference type="SAM" id="Phobius"/>
    </source>
</evidence>
<proteinExistence type="predicted"/>
<dbReference type="InterPro" id="IPR010390">
    <property type="entry name" value="ABC-2_transporter-like"/>
</dbReference>
<keyword evidence="1" id="KW-0472">Membrane</keyword>
<protein>
    <recommendedName>
        <fullName evidence="4">ABC transporter permease</fullName>
    </recommendedName>
</protein>